<keyword evidence="8" id="KW-1185">Reference proteome</keyword>
<evidence type="ECO:0000313" key="7">
    <source>
        <dbReference type="EMBL" id="KAF9525110.1"/>
    </source>
</evidence>
<dbReference type="Proteomes" id="UP000807306">
    <property type="component" value="Unassembled WGS sequence"/>
</dbReference>
<protein>
    <recommendedName>
        <fullName evidence="9">Integral membrane protein</fullName>
    </recommendedName>
</protein>
<evidence type="ECO:0008006" key="9">
    <source>
        <dbReference type="Google" id="ProtNLM"/>
    </source>
</evidence>
<dbReference type="GO" id="GO:0016020">
    <property type="term" value="C:membrane"/>
    <property type="evidence" value="ECO:0007669"/>
    <property type="project" value="UniProtKB-SubCell"/>
</dbReference>
<keyword evidence="5 6" id="KW-0472">Membrane</keyword>
<evidence type="ECO:0000256" key="1">
    <source>
        <dbReference type="ARBA" id="ARBA00004141"/>
    </source>
</evidence>
<dbReference type="PANTHER" id="PTHR22779:SF6">
    <property type="entry name" value="SD17342P"/>
    <property type="match status" value="1"/>
</dbReference>
<comment type="caution">
    <text evidence="7">The sequence shown here is derived from an EMBL/GenBank/DDBJ whole genome shotgun (WGS) entry which is preliminary data.</text>
</comment>
<evidence type="ECO:0000256" key="2">
    <source>
        <dbReference type="ARBA" id="ARBA00006325"/>
    </source>
</evidence>
<dbReference type="PANTHER" id="PTHR22779">
    <property type="entry name" value="SD17342P"/>
    <property type="match status" value="1"/>
</dbReference>
<gene>
    <name evidence="7" type="ORF">CPB83DRAFT_819013</name>
</gene>
<proteinExistence type="inferred from homology"/>
<evidence type="ECO:0000256" key="5">
    <source>
        <dbReference type="ARBA" id="ARBA00023136"/>
    </source>
</evidence>
<organism evidence="7 8">
    <name type="scientific">Crepidotus variabilis</name>
    <dbReference type="NCBI Taxonomy" id="179855"/>
    <lineage>
        <taxon>Eukaryota</taxon>
        <taxon>Fungi</taxon>
        <taxon>Dikarya</taxon>
        <taxon>Basidiomycota</taxon>
        <taxon>Agaricomycotina</taxon>
        <taxon>Agaricomycetes</taxon>
        <taxon>Agaricomycetidae</taxon>
        <taxon>Agaricales</taxon>
        <taxon>Agaricineae</taxon>
        <taxon>Crepidotaceae</taxon>
        <taxon>Crepidotus</taxon>
    </lineage>
</organism>
<dbReference type="EMBL" id="MU157888">
    <property type="protein sequence ID" value="KAF9525110.1"/>
    <property type="molecule type" value="Genomic_DNA"/>
</dbReference>
<name>A0A9P6JLV6_9AGAR</name>
<reference evidence="7" key="1">
    <citation type="submission" date="2020-11" db="EMBL/GenBank/DDBJ databases">
        <authorList>
            <consortium name="DOE Joint Genome Institute"/>
            <person name="Ahrendt S."/>
            <person name="Riley R."/>
            <person name="Andreopoulos W."/>
            <person name="Labutti K."/>
            <person name="Pangilinan J."/>
            <person name="Ruiz-Duenas F.J."/>
            <person name="Barrasa J.M."/>
            <person name="Sanchez-Garcia M."/>
            <person name="Camarero S."/>
            <person name="Miyauchi S."/>
            <person name="Serrano A."/>
            <person name="Linde D."/>
            <person name="Babiker R."/>
            <person name="Drula E."/>
            <person name="Ayuso-Fernandez I."/>
            <person name="Pacheco R."/>
            <person name="Padilla G."/>
            <person name="Ferreira P."/>
            <person name="Barriuso J."/>
            <person name="Kellner H."/>
            <person name="Castanera R."/>
            <person name="Alfaro M."/>
            <person name="Ramirez L."/>
            <person name="Pisabarro A.G."/>
            <person name="Kuo A."/>
            <person name="Tritt A."/>
            <person name="Lipzen A."/>
            <person name="He G."/>
            <person name="Yan M."/>
            <person name="Ng V."/>
            <person name="Cullen D."/>
            <person name="Martin F."/>
            <person name="Rosso M.-N."/>
            <person name="Henrissat B."/>
            <person name="Hibbett D."/>
            <person name="Martinez A.T."/>
            <person name="Grigoriev I.V."/>
        </authorList>
    </citation>
    <scope>NUCLEOTIDE SEQUENCE</scope>
    <source>
        <strain evidence="7">CBS 506.95</strain>
    </source>
</reference>
<dbReference type="InterPro" id="IPR019334">
    <property type="entry name" value="TMEM170A/B/YPR153W-like"/>
</dbReference>
<evidence type="ECO:0000256" key="6">
    <source>
        <dbReference type="SAM" id="Phobius"/>
    </source>
</evidence>
<evidence type="ECO:0000256" key="4">
    <source>
        <dbReference type="ARBA" id="ARBA00022989"/>
    </source>
</evidence>
<evidence type="ECO:0000256" key="3">
    <source>
        <dbReference type="ARBA" id="ARBA00022692"/>
    </source>
</evidence>
<sequence length="188" mass="21374">MTSNTTPSWPSLYNPGVEILHITHHPPTNPRGSYLYRAGDIFRFTLYWTLIFYIPLFLVCGFYAFWNYAFPPSPKDIRETNHASVASEHQMSPMLPITQRKRSVQQITRPLKPNERRSRVAFALIVLFTFLTLSLAGAVTGSAILGIVTYGLFKSANFHMSTWIPFLLAVMQVLIGLLSIWPSIIEII</sequence>
<feature type="transmembrane region" description="Helical" evidence="6">
    <location>
        <begin position="120"/>
        <end position="151"/>
    </location>
</feature>
<accession>A0A9P6JLV6</accession>
<evidence type="ECO:0000313" key="8">
    <source>
        <dbReference type="Proteomes" id="UP000807306"/>
    </source>
</evidence>
<feature type="transmembrane region" description="Helical" evidence="6">
    <location>
        <begin position="163"/>
        <end position="185"/>
    </location>
</feature>
<feature type="transmembrane region" description="Helical" evidence="6">
    <location>
        <begin position="46"/>
        <end position="66"/>
    </location>
</feature>
<keyword evidence="3 6" id="KW-0812">Transmembrane</keyword>
<dbReference type="OrthoDB" id="2131401at2759"/>
<dbReference type="AlphaFoldDB" id="A0A9P6JLV6"/>
<comment type="similarity">
    <text evidence="2">Belongs to the TMEM170 family.</text>
</comment>
<comment type="subcellular location">
    <subcellularLocation>
        <location evidence="1">Membrane</location>
        <topology evidence="1">Multi-pass membrane protein</topology>
    </subcellularLocation>
</comment>
<keyword evidence="4 6" id="KW-1133">Transmembrane helix</keyword>